<dbReference type="PROSITE" id="PS51186">
    <property type="entry name" value="GNAT"/>
    <property type="match status" value="1"/>
</dbReference>
<accession>A0A9X3TT84</accession>
<dbReference type="Proteomes" id="UP001151071">
    <property type="component" value="Unassembled WGS sequence"/>
</dbReference>
<dbReference type="InterPro" id="IPR000182">
    <property type="entry name" value="GNAT_dom"/>
</dbReference>
<name>A0A9X3TT84_9BACL</name>
<evidence type="ECO:0000313" key="4">
    <source>
        <dbReference type="EMBL" id="MDA5109959.1"/>
    </source>
</evidence>
<dbReference type="GO" id="GO:0016747">
    <property type="term" value="F:acyltransferase activity, transferring groups other than amino-acyl groups"/>
    <property type="evidence" value="ECO:0007669"/>
    <property type="project" value="InterPro"/>
</dbReference>
<dbReference type="PANTHER" id="PTHR43877">
    <property type="entry name" value="AMINOALKYLPHOSPHONATE N-ACETYLTRANSFERASE-RELATED-RELATED"/>
    <property type="match status" value="1"/>
</dbReference>
<evidence type="ECO:0000256" key="2">
    <source>
        <dbReference type="ARBA" id="ARBA00023315"/>
    </source>
</evidence>
<dbReference type="EMBL" id="JAPYYP010000024">
    <property type="protein sequence ID" value="MDA5109959.1"/>
    <property type="molecule type" value="Genomic_DNA"/>
</dbReference>
<sequence length="188" mass="20885">MIRKATPADAACVAPLIYEAIGSIAHTLTGAVEADEAIRVIEAFFRMERNRLSYENAVVAEVGGEPVGLALFYHGSRTEELDRPFVQRLARLTGIAPVIVKEARSDEFYLDTLAVRADQRGKGIGRRLLARFEAEARARGHERIALLVDQENPQARKLYESIGYRPDGTLLVSGHLYDHMVKQISVLI</sequence>
<dbReference type="SUPFAM" id="SSF55729">
    <property type="entry name" value="Acyl-CoA N-acyltransferases (Nat)"/>
    <property type="match status" value="1"/>
</dbReference>
<keyword evidence="2" id="KW-0012">Acyltransferase</keyword>
<gene>
    <name evidence="4" type="ORF">O3V59_16455</name>
</gene>
<dbReference type="InterPro" id="IPR016181">
    <property type="entry name" value="Acyl_CoA_acyltransferase"/>
</dbReference>
<keyword evidence="5" id="KW-1185">Reference proteome</keyword>
<dbReference type="InterPro" id="IPR050832">
    <property type="entry name" value="Bact_Acetyltransf"/>
</dbReference>
<dbReference type="AlphaFoldDB" id="A0A9X3TT84"/>
<proteinExistence type="predicted"/>
<feature type="domain" description="N-acetyltransferase" evidence="3">
    <location>
        <begin position="1"/>
        <end position="185"/>
    </location>
</feature>
<dbReference type="CDD" id="cd04301">
    <property type="entry name" value="NAT_SF"/>
    <property type="match status" value="1"/>
</dbReference>
<keyword evidence="1" id="KW-0808">Transferase</keyword>
<organism evidence="4 5">
    <name type="scientific">Brevibacillus thermoruber</name>
    <dbReference type="NCBI Taxonomy" id="33942"/>
    <lineage>
        <taxon>Bacteria</taxon>
        <taxon>Bacillati</taxon>
        <taxon>Bacillota</taxon>
        <taxon>Bacilli</taxon>
        <taxon>Bacillales</taxon>
        <taxon>Paenibacillaceae</taxon>
        <taxon>Brevibacillus</taxon>
    </lineage>
</organism>
<protein>
    <submittedName>
        <fullName evidence="4">GNAT family N-acetyltransferase</fullName>
    </submittedName>
</protein>
<dbReference type="Gene3D" id="3.40.630.30">
    <property type="match status" value="1"/>
</dbReference>
<evidence type="ECO:0000313" key="5">
    <source>
        <dbReference type="Proteomes" id="UP001151071"/>
    </source>
</evidence>
<reference evidence="4" key="1">
    <citation type="submission" date="2022-12" db="EMBL/GenBank/DDBJ databases">
        <title>Draft genome sequence of the thermophilic strain Brevibacillus thermoruber HT42, isolated from Los Humeros, Puebla, Mexico, with biotechnological potential.</title>
        <authorList>
            <person name="Lara Sanchez J."/>
            <person name="Solis Palacios R."/>
            <person name="Bustos Baena A.S."/>
            <person name="Ruz Baez A.E."/>
            <person name="Espinosa Luna G."/>
            <person name="Oliart Ros R.M."/>
        </authorList>
    </citation>
    <scope>NUCLEOTIDE SEQUENCE</scope>
    <source>
        <strain evidence="4">HT42</strain>
    </source>
</reference>
<dbReference type="RefSeq" id="WP_029097405.1">
    <property type="nucleotide sequence ID" value="NZ_JAPYYP010000024.1"/>
</dbReference>
<evidence type="ECO:0000259" key="3">
    <source>
        <dbReference type="PROSITE" id="PS51186"/>
    </source>
</evidence>
<dbReference type="Pfam" id="PF00583">
    <property type="entry name" value="Acetyltransf_1"/>
    <property type="match status" value="1"/>
</dbReference>
<comment type="caution">
    <text evidence="4">The sequence shown here is derived from an EMBL/GenBank/DDBJ whole genome shotgun (WGS) entry which is preliminary data.</text>
</comment>
<evidence type="ECO:0000256" key="1">
    <source>
        <dbReference type="ARBA" id="ARBA00022679"/>
    </source>
</evidence>